<dbReference type="InterPro" id="IPR036390">
    <property type="entry name" value="WH_DNA-bd_sf"/>
</dbReference>
<keyword evidence="2" id="KW-0238">DNA-binding</keyword>
<dbReference type="CDD" id="cd07377">
    <property type="entry name" value="WHTH_GntR"/>
    <property type="match status" value="1"/>
</dbReference>
<dbReference type="PANTHER" id="PTHR38445">
    <property type="entry name" value="HTH-TYPE TRANSCRIPTIONAL REPRESSOR YTRA"/>
    <property type="match status" value="1"/>
</dbReference>
<dbReference type="Proteomes" id="UP000297851">
    <property type="component" value="Unassembled WGS sequence"/>
</dbReference>
<dbReference type="RefSeq" id="WP_134373574.1">
    <property type="nucleotide sequence ID" value="NZ_SOGO01000024.1"/>
</dbReference>
<accession>A0ABY2JCF3</accession>
<evidence type="ECO:0000313" key="5">
    <source>
        <dbReference type="EMBL" id="TFD02635.1"/>
    </source>
</evidence>
<proteinExistence type="predicted"/>
<keyword evidence="6" id="KW-1185">Reference proteome</keyword>
<dbReference type="Gene3D" id="1.10.10.10">
    <property type="entry name" value="Winged helix-like DNA-binding domain superfamily/Winged helix DNA-binding domain"/>
    <property type="match status" value="1"/>
</dbReference>
<dbReference type="Pfam" id="PF00392">
    <property type="entry name" value="GntR"/>
    <property type="match status" value="1"/>
</dbReference>
<gene>
    <name evidence="5" type="ORF">E3T25_08160</name>
</gene>
<reference evidence="5 6" key="1">
    <citation type="submission" date="2019-03" db="EMBL/GenBank/DDBJ databases">
        <title>Genomics of glacier-inhabiting Cryobacterium strains.</title>
        <authorList>
            <person name="Liu Q."/>
            <person name="Xin Y.-H."/>
        </authorList>
    </citation>
    <scope>NUCLEOTIDE SEQUENCE [LARGE SCALE GENOMIC DNA]</scope>
    <source>
        <strain evidence="5 6">TMT2-16</strain>
    </source>
</reference>
<dbReference type="EMBL" id="SOGO01000024">
    <property type="protein sequence ID" value="TFD02635.1"/>
    <property type="molecule type" value="Genomic_DNA"/>
</dbReference>
<evidence type="ECO:0000256" key="2">
    <source>
        <dbReference type="ARBA" id="ARBA00023125"/>
    </source>
</evidence>
<keyword evidence="1" id="KW-0805">Transcription regulation</keyword>
<dbReference type="InterPro" id="IPR036388">
    <property type="entry name" value="WH-like_DNA-bd_sf"/>
</dbReference>
<keyword evidence="3" id="KW-0804">Transcription</keyword>
<sequence>MILRIDPRSATPPFDQLRVQVIAHIRSGAMVAGTRLPTVRRLAADLVLAPNTVARAYKELEAGGFIETRGRAGSFVKAAPDSVEQQALGAAKTYVERLRELGVSPADTVAYVTTILQN</sequence>
<dbReference type="SUPFAM" id="SSF46785">
    <property type="entry name" value="Winged helix' DNA-binding domain"/>
    <property type="match status" value="1"/>
</dbReference>
<evidence type="ECO:0000313" key="6">
    <source>
        <dbReference type="Proteomes" id="UP000297851"/>
    </source>
</evidence>
<feature type="domain" description="HTH gntR-type" evidence="4">
    <location>
        <begin position="11"/>
        <end position="79"/>
    </location>
</feature>
<evidence type="ECO:0000256" key="3">
    <source>
        <dbReference type="ARBA" id="ARBA00023163"/>
    </source>
</evidence>
<dbReference type="PROSITE" id="PS50949">
    <property type="entry name" value="HTH_GNTR"/>
    <property type="match status" value="1"/>
</dbReference>
<dbReference type="PANTHER" id="PTHR38445:SF9">
    <property type="entry name" value="HTH-TYPE TRANSCRIPTIONAL REPRESSOR YTRA"/>
    <property type="match status" value="1"/>
</dbReference>
<dbReference type="InterPro" id="IPR000524">
    <property type="entry name" value="Tscrpt_reg_HTH_GntR"/>
</dbReference>
<organism evidence="5 6">
    <name type="scientific">Cryobacterium sandaracinum</name>
    <dbReference type="NCBI Taxonomy" id="1259247"/>
    <lineage>
        <taxon>Bacteria</taxon>
        <taxon>Bacillati</taxon>
        <taxon>Actinomycetota</taxon>
        <taxon>Actinomycetes</taxon>
        <taxon>Micrococcales</taxon>
        <taxon>Microbacteriaceae</taxon>
        <taxon>Cryobacterium</taxon>
    </lineage>
</organism>
<name>A0ABY2JCF3_9MICO</name>
<evidence type="ECO:0000256" key="1">
    <source>
        <dbReference type="ARBA" id="ARBA00023015"/>
    </source>
</evidence>
<dbReference type="SMART" id="SM00345">
    <property type="entry name" value="HTH_GNTR"/>
    <property type="match status" value="1"/>
</dbReference>
<evidence type="ECO:0000259" key="4">
    <source>
        <dbReference type="PROSITE" id="PS50949"/>
    </source>
</evidence>
<protein>
    <submittedName>
        <fullName evidence="5">GntR family transcriptional regulator</fullName>
    </submittedName>
</protein>
<comment type="caution">
    <text evidence="5">The sequence shown here is derived from an EMBL/GenBank/DDBJ whole genome shotgun (WGS) entry which is preliminary data.</text>
</comment>